<evidence type="ECO:0000259" key="7">
    <source>
        <dbReference type="Pfam" id="PF00496"/>
    </source>
</evidence>
<dbReference type="Gene3D" id="3.90.76.10">
    <property type="entry name" value="Dipeptide-binding Protein, Domain 1"/>
    <property type="match status" value="1"/>
</dbReference>
<dbReference type="GO" id="GO:0030288">
    <property type="term" value="C:outer membrane-bounded periplasmic space"/>
    <property type="evidence" value="ECO:0007669"/>
    <property type="project" value="UniProtKB-ARBA"/>
</dbReference>
<protein>
    <submittedName>
        <fullName evidence="8">Oligopeptide transport system substrate-binding protein</fullName>
    </submittedName>
</protein>
<dbReference type="GO" id="GO:1904680">
    <property type="term" value="F:peptide transmembrane transporter activity"/>
    <property type="evidence" value="ECO:0007669"/>
    <property type="project" value="TreeGrafter"/>
</dbReference>
<feature type="region of interest" description="Disordered" evidence="5">
    <location>
        <begin position="27"/>
        <end position="53"/>
    </location>
</feature>
<dbReference type="Pfam" id="PF00496">
    <property type="entry name" value="SBP_bac_5"/>
    <property type="match status" value="1"/>
</dbReference>
<dbReference type="FunFam" id="3.90.76.10:FF:000001">
    <property type="entry name" value="Oligopeptide ABC transporter substrate-binding protein"/>
    <property type="match status" value="1"/>
</dbReference>
<keyword evidence="4 6" id="KW-0732">Signal</keyword>
<dbReference type="Proteomes" id="UP000190285">
    <property type="component" value="Unassembled WGS sequence"/>
</dbReference>
<feature type="compositionally biased region" description="Basic and acidic residues" evidence="5">
    <location>
        <begin position="27"/>
        <end position="52"/>
    </location>
</feature>
<evidence type="ECO:0000313" key="9">
    <source>
        <dbReference type="Proteomes" id="UP000190285"/>
    </source>
</evidence>
<dbReference type="CDD" id="cd08504">
    <property type="entry name" value="PBP2_OppA"/>
    <property type="match status" value="1"/>
</dbReference>
<dbReference type="FunFam" id="3.10.105.10:FF:000001">
    <property type="entry name" value="Oligopeptide ABC transporter, oligopeptide-binding protein"/>
    <property type="match status" value="1"/>
</dbReference>
<sequence>MKEKLTAIFLVFLLTMSLFVGCAPKENEANTEKTADSNTEKEEEKPADEGKNEGMVLNFCLPDEPRTLDPTLNSQAVAGDIINNIYEGLMREVDGELVPAIAERYEVSDDGLKYTFYLKDTKWSDGKPLTAHDFKYTWLRALDPETASDYAMLLFYIKGGHEFFSGEGKKEDVAINVIDDRTLEVELKSPTPYFLNLTSFYTYLPVRQDVVEKDSEGWATNTDIIVTNGPFTLKEYVSGDRFVLEKNENYWNADKVKLDKINANILVNESTALMAYQSDDIDIMSNIPTQEIPILSSESDEFNIRPKIGTYFYVFNNSKAPTDDVNVRKALNLAIDRKSICENITKGAEVPATTYVPPGLKDTRGNEFSSMVDYGISPEADIEKAKEYLTKAGYPDGEGFPEIEILYNTSETHKIIAEAIQEMWKKNLNIEVSLTNQEWPVFASSRRYGKYTGAARFGWFVDYADAMSMLEILESQDTNNSAQWMSEEYNQLLLDARNENDPEKRDEALYAAEKMLFDQQVIMPIFYYTDKFLIKKRVVDWQKGSLGNWFFGYTYIDNQL</sequence>
<dbReference type="PANTHER" id="PTHR30290:SF79">
    <property type="entry name" value="DIPEPTIDE-BINDING PROTEIN DPPE"/>
    <property type="match status" value="1"/>
</dbReference>
<dbReference type="InterPro" id="IPR039424">
    <property type="entry name" value="SBP_5"/>
</dbReference>
<evidence type="ECO:0000256" key="4">
    <source>
        <dbReference type="ARBA" id="ARBA00022729"/>
    </source>
</evidence>
<dbReference type="AlphaFoldDB" id="A0A1T5JDY7"/>
<evidence type="ECO:0000256" key="5">
    <source>
        <dbReference type="SAM" id="MobiDB-lite"/>
    </source>
</evidence>
<dbReference type="InterPro" id="IPR000914">
    <property type="entry name" value="SBP_5_dom"/>
</dbReference>
<feature type="signal peptide" evidence="6">
    <location>
        <begin position="1"/>
        <end position="22"/>
    </location>
</feature>
<evidence type="ECO:0000256" key="1">
    <source>
        <dbReference type="ARBA" id="ARBA00004196"/>
    </source>
</evidence>
<dbReference type="GO" id="GO:0015833">
    <property type="term" value="P:peptide transport"/>
    <property type="evidence" value="ECO:0007669"/>
    <property type="project" value="TreeGrafter"/>
</dbReference>
<evidence type="ECO:0000313" key="8">
    <source>
        <dbReference type="EMBL" id="SKC49787.1"/>
    </source>
</evidence>
<dbReference type="PIRSF" id="PIRSF002741">
    <property type="entry name" value="MppA"/>
    <property type="match status" value="1"/>
</dbReference>
<organism evidence="8 9">
    <name type="scientific">Maledivibacter halophilus</name>
    <dbReference type="NCBI Taxonomy" id="36842"/>
    <lineage>
        <taxon>Bacteria</taxon>
        <taxon>Bacillati</taxon>
        <taxon>Bacillota</taxon>
        <taxon>Clostridia</taxon>
        <taxon>Peptostreptococcales</taxon>
        <taxon>Caminicellaceae</taxon>
        <taxon>Maledivibacter</taxon>
    </lineage>
</organism>
<feature type="chain" id="PRO_5038904783" evidence="6">
    <location>
        <begin position="23"/>
        <end position="560"/>
    </location>
</feature>
<proteinExistence type="inferred from homology"/>
<dbReference type="Gene3D" id="3.40.190.10">
    <property type="entry name" value="Periplasmic binding protein-like II"/>
    <property type="match status" value="1"/>
</dbReference>
<gene>
    <name evidence="8" type="ORF">SAMN02194393_01132</name>
</gene>
<keyword evidence="3" id="KW-0813">Transport</keyword>
<evidence type="ECO:0000256" key="6">
    <source>
        <dbReference type="SAM" id="SignalP"/>
    </source>
</evidence>
<feature type="domain" description="Solute-binding protein family 5" evidence="7">
    <location>
        <begin position="96"/>
        <end position="479"/>
    </location>
</feature>
<dbReference type="EMBL" id="FUZT01000002">
    <property type="protein sequence ID" value="SKC49787.1"/>
    <property type="molecule type" value="Genomic_DNA"/>
</dbReference>
<reference evidence="8 9" key="1">
    <citation type="submission" date="2017-02" db="EMBL/GenBank/DDBJ databases">
        <authorList>
            <person name="Peterson S.W."/>
        </authorList>
    </citation>
    <scope>NUCLEOTIDE SEQUENCE [LARGE SCALE GENOMIC DNA]</scope>
    <source>
        <strain evidence="8 9">M1</strain>
    </source>
</reference>
<dbReference type="STRING" id="36842.SAMN02194393_01132"/>
<dbReference type="GO" id="GO:0043190">
    <property type="term" value="C:ATP-binding cassette (ABC) transporter complex"/>
    <property type="evidence" value="ECO:0007669"/>
    <property type="project" value="InterPro"/>
</dbReference>
<dbReference type="SUPFAM" id="SSF53850">
    <property type="entry name" value="Periplasmic binding protein-like II"/>
    <property type="match status" value="1"/>
</dbReference>
<dbReference type="RefSeq" id="WP_170917291.1">
    <property type="nucleotide sequence ID" value="NZ_FUZT01000002.1"/>
</dbReference>
<comment type="subcellular location">
    <subcellularLocation>
        <location evidence="1">Cell envelope</location>
    </subcellularLocation>
</comment>
<dbReference type="InterPro" id="IPR030678">
    <property type="entry name" value="Peptide/Ni-bd"/>
</dbReference>
<evidence type="ECO:0000256" key="3">
    <source>
        <dbReference type="ARBA" id="ARBA00022448"/>
    </source>
</evidence>
<evidence type="ECO:0000256" key="2">
    <source>
        <dbReference type="ARBA" id="ARBA00005695"/>
    </source>
</evidence>
<dbReference type="Gene3D" id="3.10.105.10">
    <property type="entry name" value="Dipeptide-binding Protein, Domain 3"/>
    <property type="match status" value="1"/>
</dbReference>
<keyword evidence="9" id="KW-1185">Reference proteome</keyword>
<dbReference type="PROSITE" id="PS51257">
    <property type="entry name" value="PROKAR_LIPOPROTEIN"/>
    <property type="match status" value="1"/>
</dbReference>
<accession>A0A1T5JDY7</accession>
<name>A0A1T5JDY7_9FIRM</name>
<dbReference type="PANTHER" id="PTHR30290">
    <property type="entry name" value="PERIPLASMIC BINDING COMPONENT OF ABC TRANSPORTER"/>
    <property type="match status" value="1"/>
</dbReference>
<comment type="similarity">
    <text evidence="2">Belongs to the bacterial solute-binding protein 5 family.</text>
</comment>